<dbReference type="AlphaFoldDB" id="A0A151XET2"/>
<dbReference type="EMBL" id="KQ982215">
    <property type="protein sequence ID" value="KYQ58904.1"/>
    <property type="molecule type" value="Genomic_DNA"/>
</dbReference>
<organism evidence="2 3">
    <name type="scientific">Mycetomoellerius zeteki</name>
    <dbReference type="NCBI Taxonomy" id="64791"/>
    <lineage>
        <taxon>Eukaryota</taxon>
        <taxon>Metazoa</taxon>
        <taxon>Ecdysozoa</taxon>
        <taxon>Arthropoda</taxon>
        <taxon>Hexapoda</taxon>
        <taxon>Insecta</taxon>
        <taxon>Pterygota</taxon>
        <taxon>Neoptera</taxon>
        <taxon>Endopterygota</taxon>
        <taxon>Hymenoptera</taxon>
        <taxon>Apocrita</taxon>
        <taxon>Aculeata</taxon>
        <taxon>Formicoidea</taxon>
        <taxon>Formicidae</taxon>
        <taxon>Myrmicinae</taxon>
        <taxon>Mycetomoellerius</taxon>
    </lineage>
</organism>
<dbReference type="Proteomes" id="UP000075809">
    <property type="component" value="Unassembled WGS sequence"/>
</dbReference>
<gene>
    <name evidence="2" type="ORF">ALC60_02060</name>
</gene>
<sequence>MLGDWGRSVSRRKLRTREESVFHHPFAHTIPLHLFKPSSTPPIGKPPRLRSIHVLPASIILTQPPIDRIQARRIAKYRRNVAEVVVDCVAYVSTPSARIATLRLPSAEDKSNGERKRNPTARGKDKMDSADDGGGQANEREELPSSTGAHALLYRRDARQEVTRRENGVYTPTVQRQHTTDTYGTSSVGEGLPRLGTRKTSFVEYPTGTAQPPSNSFNPLRKNQ</sequence>
<evidence type="ECO:0000256" key="1">
    <source>
        <dbReference type="SAM" id="MobiDB-lite"/>
    </source>
</evidence>
<protein>
    <submittedName>
        <fullName evidence="2">Uncharacterized protein</fullName>
    </submittedName>
</protein>
<feature type="region of interest" description="Disordered" evidence="1">
    <location>
        <begin position="103"/>
        <end position="224"/>
    </location>
</feature>
<reference evidence="2 3" key="1">
    <citation type="submission" date="2015-09" db="EMBL/GenBank/DDBJ databases">
        <title>Trachymyrmex zeteki WGS genome.</title>
        <authorList>
            <person name="Nygaard S."/>
            <person name="Hu H."/>
            <person name="Boomsma J."/>
            <person name="Zhang G."/>
        </authorList>
    </citation>
    <scope>NUCLEOTIDE SEQUENCE [LARGE SCALE GENOMIC DNA]</scope>
    <source>
        <strain evidence="2">Tzet28-1</strain>
        <tissue evidence="2">Whole body</tissue>
    </source>
</reference>
<evidence type="ECO:0000313" key="2">
    <source>
        <dbReference type="EMBL" id="KYQ58904.1"/>
    </source>
</evidence>
<keyword evidence="3" id="KW-1185">Reference proteome</keyword>
<proteinExistence type="predicted"/>
<feature type="compositionally biased region" description="Basic and acidic residues" evidence="1">
    <location>
        <begin position="106"/>
        <end position="129"/>
    </location>
</feature>
<feature type="compositionally biased region" description="Polar residues" evidence="1">
    <location>
        <begin position="208"/>
        <end position="224"/>
    </location>
</feature>
<feature type="compositionally biased region" description="Polar residues" evidence="1">
    <location>
        <begin position="170"/>
        <end position="188"/>
    </location>
</feature>
<feature type="compositionally biased region" description="Basic and acidic residues" evidence="1">
    <location>
        <begin position="154"/>
        <end position="167"/>
    </location>
</feature>
<evidence type="ECO:0000313" key="3">
    <source>
        <dbReference type="Proteomes" id="UP000075809"/>
    </source>
</evidence>
<accession>A0A151XET2</accession>
<name>A0A151XET2_9HYME</name>